<feature type="non-terminal residue" evidence="1">
    <location>
        <position position="57"/>
    </location>
</feature>
<proteinExistence type="predicted"/>
<dbReference type="EMBL" id="BARU01048436">
    <property type="protein sequence ID" value="GAH96308.1"/>
    <property type="molecule type" value="Genomic_DNA"/>
</dbReference>
<name>X1LQ79_9ZZZZ</name>
<gene>
    <name evidence="1" type="ORF">S03H2_71991</name>
</gene>
<comment type="caution">
    <text evidence="1">The sequence shown here is derived from an EMBL/GenBank/DDBJ whole genome shotgun (WGS) entry which is preliminary data.</text>
</comment>
<evidence type="ECO:0000313" key="1">
    <source>
        <dbReference type="EMBL" id="GAH96308.1"/>
    </source>
</evidence>
<reference evidence="1" key="1">
    <citation type="journal article" date="2014" name="Front. Microbiol.">
        <title>High frequency of phylogenetically diverse reductive dehalogenase-homologous genes in deep subseafloor sedimentary metagenomes.</title>
        <authorList>
            <person name="Kawai M."/>
            <person name="Futagami T."/>
            <person name="Toyoda A."/>
            <person name="Takaki Y."/>
            <person name="Nishi S."/>
            <person name="Hori S."/>
            <person name="Arai W."/>
            <person name="Tsubouchi T."/>
            <person name="Morono Y."/>
            <person name="Uchiyama I."/>
            <person name="Ito T."/>
            <person name="Fujiyama A."/>
            <person name="Inagaki F."/>
            <person name="Takami H."/>
        </authorList>
    </citation>
    <scope>NUCLEOTIDE SEQUENCE</scope>
    <source>
        <strain evidence="1">Expedition CK06-06</strain>
    </source>
</reference>
<protein>
    <submittedName>
        <fullName evidence="1">Uncharacterized protein</fullName>
    </submittedName>
</protein>
<sequence length="57" mass="6393">MINDHIVAFNLLDSFDIETNKEGHSVCIQPLFNGFTFNILTGSGWKTIQAKMLDCFG</sequence>
<organism evidence="1">
    <name type="scientific">marine sediment metagenome</name>
    <dbReference type="NCBI Taxonomy" id="412755"/>
    <lineage>
        <taxon>unclassified sequences</taxon>
        <taxon>metagenomes</taxon>
        <taxon>ecological metagenomes</taxon>
    </lineage>
</organism>
<accession>X1LQ79</accession>
<dbReference type="AlphaFoldDB" id="X1LQ79"/>